<dbReference type="Proteomes" id="UP001595872">
    <property type="component" value="Unassembled WGS sequence"/>
</dbReference>
<evidence type="ECO:0000256" key="1">
    <source>
        <dbReference type="SAM" id="Phobius"/>
    </source>
</evidence>
<organism evidence="2 3">
    <name type="scientific">Actinomadura gamaensis</name>
    <dbReference type="NCBI Taxonomy" id="1763541"/>
    <lineage>
        <taxon>Bacteria</taxon>
        <taxon>Bacillati</taxon>
        <taxon>Actinomycetota</taxon>
        <taxon>Actinomycetes</taxon>
        <taxon>Streptosporangiales</taxon>
        <taxon>Thermomonosporaceae</taxon>
        <taxon>Actinomadura</taxon>
    </lineage>
</organism>
<dbReference type="EMBL" id="JBHSIT010000010">
    <property type="protein sequence ID" value="MFC4911811.1"/>
    <property type="molecule type" value="Genomic_DNA"/>
</dbReference>
<evidence type="ECO:0000313" key="2">
    <source>
        <dbReference type="EMBL" id="MFC4911811.1"/>
    </source>
</evidence>
<protein>
    <recommendedName>
        <fullName evidence="4">Integral membrane protein</fullName>
    </recommendedName>
</protein>
<feature type="transmembrane region" description="Helical" evidence="1">
    <location>
        <begin position="274"/>
        <end position="292"/>
    </location>
</feature>
<keyword evidence="1" id="KW-0472">Membrane</keyword>
<gene>
    <name evidence="2" type="ORF">ACFPCY_31210</name>
</gene>
<keyword evidence="1" id="KW-0812">Transmembrane</keyword>
<name>A0ABV9U980_9ACTN</name>
<evidence type="ECO:0000313" key="3">
    <source>
        <dbReference type="Proteomes" id="UP001595872"/>
    </source>
</evidence>
<accession>A0ABV9U980</accession>
<feature type="transmembrane region" description="Helical" evidence="1">
    <location>
        <begin position="133"/>
        <end position="153"/>
    </location>
</feature>
<feature type="transmembrane region" description="Helical" evidence="1">
    <location>
        <begin position="66"/>
        <end position="86"/>
    </location>
</feature>
<feature type="transmembrane region" description="Helical" evidence="1">
    <location>
        <begin position="191"/>
        <end position="211"/>
    </location>
</feature>
<reference evidence="3" key="1">
    <citation type="journal article" date="2019" name="Int. J. Syst. Evol. Microbiol.">
        <title>The Global Catalogue of Microorganisms (GCM) 10K type strain sequencing project: providing services to taxonomists for standard genome sequencing and annotation.</title>
        <authorList>
            <consortium name="The Broad Institute Genomics Platform"/>
            <consortium name="The Broad Institute Genome Sequencing Center for Infectious Disease"/>
            <person name="Wu L."/>
            <person name="Ma J."/>
        </authorList>
    </citation>
    <scope>NUCLEOTIDE SEQUENCE [LARGE SCALE GENOMIC DNA]</scope>
    <source>
        <strain evidence="3">KLKA75</strain>
    </source>
</reference>
<feature type="transmembrane region" description="Helical" evidence="1">
    <location>
        <begin position="106"/>
        <end position="126"/>
    </location>
</feature>
<dbReference type="RefSeq" id="WP_378261097.1">
    <property type="nucleotide sequence ID" value="NZ_JBHSIT010000010.1"/>
</dbReference>
<sequence length="297" mass="31197">MNDRWNGRLLRAYPRRHRAEYGEEMLAVLAESGGGPREALDLVAGGLKVRLRGLGRPYTAPEWRDALAVVSLVAPLLLTVATASFAKLVVKTATGALPLHSGFWSYVVWATPLWTAGAIALGLAWWGGSLGRWFAVGGLALLCGWTISGAPATPSSLSLIAFGLVTPVLTMAALAFSDGPRRGARVLGRPATLLMLGFAAAAFTAQVLGGIEDPALRAVIAGDTPYYEEAWTVILAALVLNGLRTPHGRRVGALLAAPLLVSLGQWVTVPVPRAADVAAGLALILFLGFRSAPRPVR</sequence>
<evidence type="ECO:0008006" key="4">
    <source>
        <dbReference type="Google" id="ProtNLM"/>
    </source>
</evidence>
<keyword evidence="1" id="KW-1133">Transmembrane helix</keyword>
<feature type="transmembrane region" description="Helical" evidence="1">
    <location>
        <begin position="159"/>
        <end position="179"/>
    </location>
</feature>
<proteinExistence type="predicted"/>
<keyword evidence="3" id="KW-1185">Reference proteome</keyword>
<comment type="caution">
    <text evidence="2">The sequence shown here is derived from an EMBL/GenBank/DDBJ whole genome shotgun (WGS) entry which is preliminary data.</text>
</comment>